<feature type="transmembrane region" description="Helical" evidence="1">
    <location>
        <begin position="58"/>
        <end position="78"/>
    </location>
</feature>
<dbReference type="EMBL" id="JBCLVG010000001">
    <property type="protein sequence ID" value="MEN1945395.1"/>
    <property type="molecule type" value="Genomic_DNA"/>
</dbReference>
<keyword evidence="1" id="KW-0472">Membrane</keyword>
<reference evidence="2 3" key="1">
    <citation type="submission" date="2024-03" db="EMBL/GenBank/DDBJ databases">
        <title>YIM 134122 draft genome.</title>
        <authorList>
            <person name="Zuo S."/>
            <person name="Xiong L."/>
        </authorList>
    </citation>
    <scope>NUCLEOTIDE SEQUENCE [LARGE SCALE GENOMIC DNA]</scope>
    <source>
        <strain evidence="2 3">YIM 134122</strain>
    </source>
</reference>
<evidence type="ECO:0000313" key="3">
    <source>
        <dbReference type="Proteomes" id="UP001425155"/>
    </source>
</evidence>
<evidence type="ECO:0000256" key="1">
    <source>
        <dbReference type="SAM" id="Phobius"/>
    </source>
</evidence>
<accession>A0ABU9W079</accession>
<dbReference type="RefSeq" id="WP_342111456.1">
    <property type="nucleotide sequence ID" value="NZ_JBCAUN010000001.1"/>
</dbReference>
<evidence type="ECO:0008006" key="4">
    <source>
        <dbReference type="Google" id="ProtNLM"/>
    </source>
</evidence>
<gene>
    <name evidence="2" type="ORF">WJX64_02420</name>
</gene>
<feature type="transmembrane region" description="Helical" evidence="1">
    <location>
        <begin position="30"/>
        <end position="52"/>
    </location>
</feature>
<keyword evidence="3" id="KW-1185">Reference proteome</keyword>
<comment type="caution">
    <text evidence="2">The sequence shown here is derived from an EMBL/GenBank/DDBJ whole genome shotgun (WGS) entry which is preliminary data.</text>
</comment>
<keyword evidence="1" id="KW-0812">Transmembrane</keyword>
<feature type="transmembrane region" description="Helical" evidence="1">
    <location>
        <begin position="6"/>
        <end position="21"/>
    </location>
</feature>
<protein>
    <recommendedName>
        <fullName evidence="4">Integral membrane protein</fullName>
    </recommendedName>
</protein>
<proteinExistence type="predicted"/>
<organism evidence="2 3">
    <name type="scientific">Leifsonia stereocauli</name>
    <dbReference type="NCBI Taxonomy" id="3134136"/>
    <lineage>
        <taxon>Bacteria</taxon>
        <taxon>Bacillati</taxon>
        <taxon>Actinomycetota</taxon>
        <taxon>Actinomycetes</taxon>
        <taxon>Micrococcales</taxon>
        <taxon>Microbacteriaceae</taxon>
        <taxon>Leifsonia</taxon>
    </lineage>
</organism>
<keyword evidence="1" id="KW-1133">Transmembrane helix</keyword>
<evidence type="ECO:0000313" key="2">
    <source>
        <dbReference type="EMBL" id="MEN1945395.1"/>
    </source>
</evidence>
<sequence length="103" mass="10935">MELLFVFLGGAIFGTIARYTLPHRDEHGSVLVPAIGAVVASVVWVALTWLGWAWDGGWIWWVSLGASVIAVVVADLAIGRHRVQTDAALLTKLTGSTATATAH</sequence>
<dbReference type="Proteomes" id="UP001425155">
    <property type="component" value="Unassembled WGS sequence"/>
</dbReference>
<name>A0ABU9W079_9MICO</name>